<protein>
    <submittedName>
        <fullName evidence="3">FixH family protein</fullName>
    </submittedName>
</protein>
<accession>A0ABY8T180</accession>
<dbReference type="RefSeq" id="WP_283488435.1">
    <property type="nucleotide sequence ID" value="NZ_CP125947.1"/>
</dbReference>
<name>A0ABY8T180_9BURK</name>
<feature type="compositionally biased region" description="Low complexity" evidence="1">
    <location>
        <begin position="1"/>
        <end position="15"/>
    </location>
</feature>
<organism evidence="3 4">
    <name type="scientific">Comamonas resistens</name>
    <dbReference type="NCBI Taxonomy" id="3046670"/>
    <lineage>
        <taxon>Bacteria</taxon>
        <taxon>Pseudomonadati</taxon>
        <taxon>Pseudomonadota</taxon>
        <taxon>Betaproteobacteria</taxon>
        <taxon>Burkholderiales</taxon>
        <taxon>Comamonadaceae</taxon>
        <taxon>Comamonas</taxon>
    </lineage>
</organism>
<feature type="region of interest" description="Disordered" evidence="1">
    <location>
        <begin position="76"/>
        <end position="104"/>
    </location>
</feature>
<keyword evidence="2" id="KW-1133">Transmembrane helix</keyword>
<feature type="region of interest" description="Disordered" evidence="1">
    <location>
        <begin position="1"/>
        <end position="24"/>
    </location>
</feature>
<proteinExistence type="predicted"/>
<dbReference type="EMBL" id="CP125947">
    <property type="protein sequence ID" value="WHS67401.1"/>
    <property type="molecule type" value="Genomic_DNA"/>
</dbReference>
<evidence type="ECO:0000256" key="1">
    <source>
        <dbReference type="SAM" id="MobiDB-lite"/>
    </source>
</evidence>
<evidence type="ECO:0000256" key="2">
    <source>
        <dbReference type="SAM" id="Phobius"/>
    </source>
</evidence>
<keyword evidence="4" id="KW-1185">Reference proteome</keyword>
<dbReference type="Proteomes" id="UP001240697">
    <property type="component" value="Chromosome"/>
</dbReference>
<feature type="transmembrane region" description="Helical" evidence="2">
    <location>
        <begin position="30"/>
        <end position="53"/>
    </location>
</feature>
<evidence type="ECO:0000313" key="3">
    <source>
        <dbReference type="EMBL" id="WHS67401.1"/>
    </source>
</evidence>
<evidence type="ECO:0000313" key="4">
    <source>
        <dbReference type="Proteomes" id="UP001240697"/>
    </source>
</evidence>
<sequence length="104" mass="11194">MSATTPSAARAASAAKPQHPEDGKPWWKFAHVWLVLAGPAVVVVAGLVTAYIAMSKPDPVIDPDYYRHGIEINQRMSESQKSLAPALTGRNHAATPAQDHPTDR</sequence>
<dbReference type="InterPro" id="IPR008620">
    <property type="entry name" value="FixH"/>
</dbReference>
<keyword evidence="2" id="KW-0812">Transmembrane</keyword>
<dbReference type="Pfam" id="PF05751">
    <property type="entry name" value="FixH"/>
    <property type="match status" value="1"/>
</dbReference>
<keyword evidence="2" id="KW-0472">Membrane</keyword>
<reference evidence="3 4" key="1">
    <citation type="submission" date="2023-05" db="EMBL/GenBank/DDBJ databases">
        <authorList>
            <person name="Yin Y."/>
            <person name="Lu Z."/>
        </authorList>
    </citation>
    <scope>NUCLEOTIDE SEQUENCE [LARGE SCALE GENOMIC DNA]</scope>
    <source>
        <strain evidence="3 4">ZM22</strain>
    </source>
</reference>
<gene>
    <name evidence="3" type="ORF">QMY55_09920</name>
</gene>